<dbReference type="Proteomes" id="UP000315128">
    <property type="component" value="Chromosome"/>
</dbReference>
<dbReference type="PROSITE" id="PS51736">
    <property type="entry name" value="RECOMBINASES_3"/>
    <property type="match status" value="1"/>
</dbReference>
<keyword evidence="3" id="KW-1185">Reference proteome</keyword>
<dbReference type="AlphaFoldDB" id="A0A514Z8Z4"/>
<evidence type="ECO:0000313" key="3">
    <source>
        <dbReference type="Proteomes" id="UP000315128"/>
    </source>
</evidence>
<name>A0A514Z8Z4_9LACT</name>
<reference evidence="2 3" key="1">
    <citation type="submission" date="2019-07" db="EMBL/GenBank/DDBJ databases">
        <title>Genome sequencing of KACC 19320.</title>
        <authorList>
            <person name="Heo J."/>
            <person name="Kim S.-J."/>
            <person name="Kim J.-S."/>
            <person name="Hong S.-B."/>
            <person name="Kwon S.-W."/>
        </authorList>
    </citation>
    <scope>NUCLEOTIDE SEQUENCE [LARGE SCALE GENOMIC DNA]</scope>
    <source>
        <strain evidence="2 3">KACC 19320</strain>
    </source>
</reference>
<dbReference type="GO" id="GO:0000150">
    <property type="term" value="F:DNA strand exchange activity"/>
    <property type="evidence" value="ECO:0007669"/>
    <property type="project" value="InterPro"/>
</dbReference>
<protein>
    <submittedName>
        <fullName evidence="2">Recombinase family protein</fullName>
    </submittedName>
</protein>
<gene>
    <name evidence="2" type="ORF">FLP15_07765</name>
</gene>
<dbReference type="GO" id="GO:0003677">
    <property type="term" value="F:DNA binding"/>
    <property type="evidence" value="ECO:0007669"/>
    <property type="project" value="InterPro"/>
</dbReference>
<dbReference type="KEGG" id="lack:FLP15_07765"/>
<dbReference type="EMBL" id="CP041356">
    <property type="protein sequence ID" value="QDK71071.1"/>
    <property type="molecule type" value="Genomic_DNA"/>
</dbReference>
<proteinExistence type="predicted"/>
<dbReference type="InterPro" id="IPR006119">
    <property type="entry name" value="Resolv_N"/>
</dbReference>
<dbReference type="Gene3D" id="1.10.10.60">
    <property type="entry name" value="Homeodomain-like"/>
    <property type="match status" value="1"/>
</dbReference>
<sequence>MIENSSMGRFCLRTLLSLVEIERDMIVERVQEGREKARQNPNFREGRPKRVITPKYRKAYNLLTELSVKEVSAQTGLSRSTIYRIKKQIEQK</sequence>
<evidence type="ECO:0000259" key="1">
    <source>
        <dbReference type="PROSITE" id="PS51736"/>
    </source>
</evidence>
<feature type="domain" description="Resolvase/invertase-type recombinase catalytic" evidence="1">
    <location>
        <begin position="1"/>
        <end position="41"/>
    </location>
</feature>
<evidence type="ECO:0000313" key="2">
    <source>
        <dbReference type="EMBL" id="QDK71071.1"/>
    </source>
</evidence>
<organism evidence="2 3">
    <name type="scientific">Lactococcus protaetiae</name>
    <dbReference type="NCBI Taxonomy" id="2592653"/>
    <lineage>
        <taxon>Bacteria</taxon>
        <taxon>Bacillati</taxon>
        <taxon>Bacillota</taxon>
        <taxon>Bacilli</taxon>
        <taxon>Lactobacillales</taxon>
        <taxon>Streptococcaceae</taxon>
        <taxon>Lactococcus</taxon>
    </lineage>
</organism>
<dbReference type="OrthoDB" id="9797501at2"/>
<accession>A0A514Z8Z4</accession>